<dbReference type="CDD" id="cd07246">
    <property type="entry name" value="VOC_like"/>
    <property type="match status" value="1"/>
</dbReference>
<name>A0A258HJF8_9CAUL</name>
<comment type="caution">
    <text evidence="2">The sequence shown here is derived from an EMBL/GenBank/DDBJ whole genome shotgun (WGS) entry which is preliminary data.</text>
</comment>
<dbReference type="PANTHER" id="PTHR34109:SF1">
    <property type="entry name" value="VOC DOMAIN-CONTAINING PROTEIN"/>
    <property type="match status" value="1"/>
</dbReference>
<evidence type="ECO:0000313" key="2">
    <source>
        <dbReference type="EMBL" id="OYX57046.1"/>
    </source>
</evidence>
<dbReference type="Proteomes" id="UP000216147">
    <property type="component" value="Unassembled WGS sequence"/>
</dbReference>
<dbReference type="SUPFAM" id="SSF54593">
    <property type="entry name" value="Glyoxalase/Bleomycin resistance protein/Dihydroxybiphenyl dioxygenase"/>
    <property type="match status" value="1"/>
</dbReference>
<organism evidence="2 3">
    <name type="scientific">Brevundimonas subvibrioides</name>
    <dbReference type="NCBI Taxonomy" id="74313"/>
    <lineage>
        <taxon>Bacteria</taxon>
        <taxon>Pseudomonadati</taxon>
        <taxon>Pseudomonadota</taxon>
        <taxon>Alphaproteobacteria</taxon>
        <taxon>Caulobacterales</taxon>
        <taxon>Caulobacteraceae</taxon>
        <taxon>Brevundimonas</taxon>
    </lineage>
</organism>
<dbReference type="EMBL" id="NCEQ01000007">
    <property type="protein sequence ID" value="OYX57046.1"/>
    <property type="molecule type" value="Genomic_DNA"/>
</dbReference>
<feature type="domain" description="VOC" evidence="1">
    <location>
        <begin position="12"/>
        <end position="135"/>
    </location>
</feature>
<evidence type="ECO:0000259" key="1">
    <source>
        <dbReference type="PROSITE" id="PS51819"/>
    </source>
</evidence>
<accession>A0A258HJF8</accession>
<proteinExistence type="predicted"/>
<dbReference type="Gene3D" id="3.10.180.10">
    <property type="entry name" value="2,3-Dihydroxybiphenyl 1,2-Dioxygenase, domain 1"/>
    <property type="match status" value="1"/>
</dbReference>
<sequence>MEQVDAPRPLTGITPYLSIASRGGQAAVEFYARAFGAVEVRRMLAEDGERLIHSHLQINGGSVMLSDEFPEMGGEVDVAPKSVTLHLHVDDADEWWNRAIVAGGTPVHPIADQFWGDRYGVLKDPFGHCWSVGSPIKG</sequence>
<reference evidence="2 3" key="1">
    <citation type="submission" date="2017-03" db="EMBL/GenBank/DDBJ databases">
        <title>Lifting the veil on microbial sulfur biogeochemistry in mining wastewaters.</title>
        <authorList>
            <person name="Kantor R.S."/>
            <person name="Colenbrander Nelson T."/>
            <person name="Marshall S."/>
            <person name="Bennett D."/>
            <person name="Apte S."/>
            <person name="Camacho D."/>
            <person name="Thomas B.C."/>
            <person name="Warren L.A."/>
            <person name="Banfield J.F."/>
        </authorList>
    </citation>
    <scope>NUCLEOTIDE SEQUENCE [LARGE SCALE GENOMIC DNA]</scope>
    <source>
        <strain evidence="2">32-68-21</strain>
    </source>
</reference>
<dbReference type="PROSITE" id="PS51819">
    <property type="entry name" value="VOC"/>
    <property type="match status" value="1"/>
</dbReference>
<dbReference type="AlphaFoldDB" id="A0A258HJF8"/>
<evidence type="ECO:0000313" key="3">
    <source>
        <dbReference type="Proteomes" id="UP000216147"/>
    </source>
</evidence>
<dbReference type="InterPro" id="IPR004360">
    <property type="entry name" value="Glyas_Fos-R_dOase_dom"/>
</dbReference>
<dbReference type="Pfam" id="PF00903">
    <property type="entry name" value="Glyoxalase"/>
    <property type="match status" value="1"/>
</dbReference>
<dbReference type="InterPro" id="IPR029068">
    <property type="entry name" value="Glyas_Bleomycin-R_OHBP_Dase"/>
</dbReference>
<protein>
    <submittedName>
        <fullName evidence="2">Glyoxalase</fullName>
    </submittedName>
</protein>
<dbReference type="InterPro" id="IPR037523">
    <property type="entry name" value="VOC_core"/>
</dbReference>
<gene>
    <name evidence="2" type="ORF">B7Y86_09950</name>
</gene>
<dbReference type="PANTHER" id="PTHR34109">
    <property type="entry name" value="BNAUNNG04460D PROTEIN-RELATED"/>
    <property type="match status" value="1"/>
</dbReference>